<dbReference type="Proteomes" id="UP000002640">
    <property type="component" value="Unassembled WGS sequence"/>
</dbReference>
<reference evidence="2 3" key="1">
    <citation type="journal article" date="2006" name="Science">
        <title>Phytophthora genome sequences uncover evolutionary origins and mechanisms of pathogenesis.</title>
        <authorList>
            <person name="Tyler B.M."/>
            <person name="Tripathy S."/>
            <person name="Zhang X."/>
            <person name="Dehal P."/>
            <person name="Jiang R.H."/>
            <person name="Aerts A."/>
            <person name="Arredondo F.D."/>
            <person name="Baxter L."/>
            <person name="Bensasson D."/>
            <person name="Beynon J.L."/>
            <person name="Chapman J."/>
            <person name="Damasceno C.M."/>
            <person name="Dorrance A.E."/>
            <person name="Dou D."/>
            <person name="Dickerman A.W."/>
            <person name="Dubchak I.L."/>
            <person name="Garbelotto M."/>
            <person name="Gijzen M."/>
            <person name="Gordon S.G."/>
            <person name="Govers F."/>
            <person name="Grunwald N.J."/>
            <person name="Huang W."/>
            <person name="Ivors K.L."/>
            <person name="Jones R.W."/>
            <person name="Kamoun S."/>
            <person name="Krampis K."/>
            <person name="Lamour K.H."/>
            <person name="Lee M.K."/>
            <person name="McDonald W.H."/>
            <person name="Medina M."/>
            <person name="Meijer H.J."/>
            <person name="Nordberg E.K."/>
            <person name="Maclean D.J."/>
            <person name="Ospina-Giraldo M.D."/>
            <person name="Morris P.F."/>
            <person name="Phuntumart V."/>
            <person name="Putnam N.H."/>
            <person name="Rash S."/>
            <person name="Rose J.K."/>
            <person name="Sakihama Y."/>
            <person name="Salamov A.A."/>
            <person name="Savidor A."/>
            <person name="Scheuring C.F."/>
            <person name="Smith B.M."/>
            <person name="Sobral B.W."/>
            <person name="Terry A."/>
            <person name="Torto-Alalibo T.A."/>
            <person name="Win J."/>
            <person name="Xu Z."/>
            <person name="Zhang H."/>
            <person name="Grigoriev I.V."/>
            <person name="Rokhsar D.S."/>
            <person name="Boore J.L."/>
        </authorList>
    </citation>
    <scope>NUCLEOTIDE SEQUENCE [LARGE SCALE GENOMIC DNA]</scope>
    <source>
        <strain evidence="2 3">P6497</strain>
    </source>
</reference>
<feature type="compositionally biased region" description="Basic and acidic residues" evidence="1">
    <location>
        <begin position="166"/>
        <end position="176"/>
    </location>
</feature>
<gene>
    <name evidence="2" type="ORF">PHYSODRAFT_339379</name>
</gene>
<dbReference type="SMR" id="G5A6M0"/>
<keyword evidence="3" id="KW-1185">Reference proteome</keyword>
<feature type="region of interest" description="Disordered" evidence="1">
    <location>
        <begin position="155"/>
        <end position="176"/>
    </location>
</feature>
<dbReference type="EMBL" id="JH159160">
    <property type="protein sequence ID" value="EGZ08975.1"/>
    <property type="molecule type" value="Genomic_DNA"/>
</dbReference>
<evidence type="ECO:0000313" key="3">
    <source>
        <dbReference type="Proteomes" id="UP000002640"/>
    </source>
</evidence>
<organism evidence="2 3">
    <name type="scientific">Phytophthora sojae (strain P6497)</name>
    <name type="common">Soybean stem and root rot agent</name>
    <name type="synonym">Phytophthora megasperma f. sp. glycines</name>
    <dbReference type="NCBI Taxonomy" id="1094619"/>
    <lineage>
        <taxon>Eukaryota</taxon>
        <taxon>Sar</taxon>
        <taxon>Stramenopiles</taxon>
        <taxon>Oomycota</taxon>
        <taxon>Peronosporomycetes</taxon>
        <taxon>Peronosporales</taxon>
        <taxon>Peronosporaceae</taxon>
        <taxon>Phytophthora</taxon>
    </lineage>
</organism>
<name>G5A6M0_PHYSP</name>
<dbReference type="GeneID" id="20647741"/>
<dbReference type="InParanoid" id="G5A6M0"/>
<accession>G5A6M0</accession>
<dbReference type="KEGG" id="psoj:PHYSODRAFT_339379"/>
<protein>
    <submittedName>
        <fullName evidence="2">Uncharacterized protein</fullName>
    </submittedName>
</protein>
<evidence type="ECO:0000313" key="2">
    <source>
        <dbReference type="EMBL" id="EGZ08975.1"/>
    </source>
</evidence>
<evidence type="ECO:0000256" key="1">
    <source>
        <dbReference type="SAM" id="MobiDB-lite"/>
    </source>
</evidence>
<dbReference type="AlphaFoldDB" id="G5A6M0"/>
<sequence>MKYFSGLKSMSTILKKSPKISKKFEALSKKAEVITTLQRNPTLSKINTAAKKDPKILTKIVTNPESMKTLSKQPDVIQLSKTLLKNGIRITRKEGIDIFRAIKANFWDIVAITAGYNQGSSLSFCDSLSSFVSSSTSGSSFSSVSSPCAAARAVGAPTCSRPGTNPRERSLARAATEHATRRALLTTRFDPFLGPLPTATL</sequence>
<proteinExistence type="predicted"/>
<dbReference type="RefSeq" id="XP_009535608.1">
    <property type="nucleotide sequence ID" value="XM_009537313.1"/>
</dbReference>